<dbReference type="AlphaFoldDB" id="A0A1Q6FAN1"/>
<reference evidence="2 3" key="1">
    <citation type="journal article" date="2016" name="Nat. Biotechnol.">
        <title>Measurement of bacterial replication rates in microbial communities.</title>
        <authorList>
            <person name="Brown C.T."/>
            <person name="Olm M.R."/>
            <person name="Thomas B.C."/>
            <person name="Banfield J.F."/>
        </authorList>
    </citation>
    <scope>NUCLEOTIDE SEQUENCE [LARGE SCALE GENOMIC DNA]</scope>
    <source>
        <strain evidence="2">CAG:67_53_122</strain>
    </source>
</reference>
<dbReference type="STRING" id="28117.BHV66_02885"/>
<evidence type="ECO:0000313" key="3">
    <source>
        <dbReference type="Proteomes" id="UP000187417"/>
    </source>
</evidence>
<dbReference type="GO" id="GO:0004519">
    <property type="term" value="F:endonuclease activity"/>
    <property type="evidence" value="ECO:0007669"/>
    <property type="project" value="UniProtKB-KW"/>
</dbReference>
<sequence>MTPDYPRLNFPAVKLRISQRGEQTTVWDPLRGIYLVLTPEEWVRRHLIGFLISHCGAQPMRIVQEYAVAMNGSPQRADVVVVDDRACPLMLVECKAAGIGIDRQVLAQAVRYNSVLGARYVVLTNGLVHYCYEYAEGRYTRMDRFPRL</sequence>
<accession>A0A1Q6FAN1</accession>
<dbReference type="EMBL" id="MNQH01000003">
    <property type="protein sequence ID" value="OKY95915.1"/>
    <property type="molecule type" value="Genomic_DNA"/>
</dbReference>
<keyword evidence="2" id="KW-0540">Nuclease</keyword>
<proteinExistence type="predicted"/>
<feature type="domain" description="Type I restriction enzyme R protein N-terminal" evidence="1">
    <location>
        <begin position="39"/>
        <end position="146"/>
    </location>
</feature>
<organism evidence="2 3">
    <name type="scientific">Alistipes putredinis</name>
    <dbReference type="NCBI Taxonomy" id="28117"/>
    <lineage>
        <taxon>Bacteria</taxon>
        <taxon>Pseudomonadati</taxon>
        <taxon>Bacteroidota</taxon>
        <taxon>Bacteroidia</taxon>
        <taxon>Bacteroidales</taxon>
        <taxon>Rikenellaceae</taxon>
        <taxon>Alistipes</taxon>
    </lineage>
</organism>
<dbReference type="InterPro" id="IPR029464">
    <property type="entry name" value="HSDR_N"/>
</dbReference>
<gene>
    <name evidence="2" type="ORF">BHV66_02885</name>
</gene>
<evidence type="ECO:0000313" key="2">
    <source>
        <dbReference type="EMBL" id="OKY95915.1"/>
    </source>
</evidence>
<comment type="caution">
    <text evidence="2">The sequence shown here is derived from an EMBL/GenBank/DDBJ whole genome shotgun (WGS) entry which is preliminary data.</text>
</comment>
<keyword evidence="2" id="KW-0255">Endonuclease</keyword>
<dbReference type="Proteomes" id="UP000187417">
    <property type="component" value="Unassembled WGS sequence"/>
</dbReference>
<protein>
    <submittedName>
        <fullName evidence="2">Restriction endonuclease subunit R</fullName>
    </submittedName>
</protein>
<dbReference type="Pfam" id="PF13588">
    <property type="entry name" value="HSDR_N_2"/>
    <property type="match status" value="1"/>
</dbReference>
<name>A0A1Q6FAN1_9BACT</name>
<dbReference type="Gene3D" id="3.90.1570.30">
    <property type="match status" value="1"/>
</dbReference>
<dbReference type="RefSeq" id="WP_195272593.1">
    <property type="nucleotide sequence ID" value="NZ_BAAFLA010000007.1"/>
</dbReference>
<keyword evidence="2" id="KW-0378">Hydrolase</keyword>
<evidence type="ECO:0000259" key="1">
    <source>
        <dbReference type="Pfam" id="PF13588"/>
    </source>
</evidence>